<dbReference type="EMBL" id="UNSC01000004">
    <property type="protein sequence ID" value="SZD72939.1"/>
    <property type="molecule type" value="Genomic_DNA"/>
</dbReference>
<keyword evidence="4" id="KW-0904">Protein phosphatase</keyword>
<dbReference type="SMART" id="SM00226">
    <property type="entry name" value="LMWPc"/>
    <property type="match status" value="1"/>
</dbReference>
<dbReference type="Proteomes" id="UP000262142">
    <property type="component" value="Unassembled WGS sequence"/>
</dbReference>
<protein>
    <recommendedName>
        <fullName evidence="2">protein-tyrosine-phosphatase</fullName>
        <ecNumber evidence="2">3.1.3.48</ecNumber>
    </recommendedName>
</protein>
<gene>
    <name evidence="7" type="primary">yfkJ</name>
    <name evidence="7" type="ORF">SAMEA104719789_01054</name>
</gene>
<evidence type="ECO:0000256" key="2">
    <source>
        <dbReference type="ARBA" id="ARBA00013064"/>
    </source>
</evidence>
<evidence type="ECO:0000256" key="4">
    <source>
        <dbReference type="ARBA" id="ARBA00022912"/>
    </source>
</evidence>
<organism evidence="7 8">
    <name type="scientific">Candidatus Ornithobacterium hominis</name>
    <dbReference type="NCBI Taxonomy" id="2497989"/>
    <lineage>
        <taxon>Bacteria</taxon>
        <taxon>Pseudomonadati</taxon>
        <taxon>Bacteroidota</taxon>
        <taxon>Flavobacteriia</taxon>
        <taxon>Flavobacteriales</taxon>
        <taxon>Weeksellaceae</taxon>
        <taxon>Ornithobacterium</taxon>
    </lineage>
</organism>
<dbReference type="Pfam" id="PF01451">
    <property type="entry name" value="LMWPc"/>
    <property type="match status" value="1"/>
</dbReference>
<keyword evidence="8" id="KW-1185">Reference proteome</keyword>
<evidence type="ECO:0000256" key="1">
    <source>
        <dbReference type="ARBA" id="ARBA00011063"/>
    </source>
</evidence>
<dbReference type="AlphaFoldDB" id="A0A383U0G7"/>
<proteinExistence type="inferred from homology"/>
<evidence type="ECO:0000313" key="7">
    <source>
        <dbReference type="EMBL" id="SZD72939.1"/>
    </source>
</evidence>
<feature type="active site" description="Nucleophile" evidence="5">
    <location>
        <position position="7"/>
    </location>
</feature>
<dbReference type="RefSeq" id="WP_119058022.1">
    <property type="nucleotide sequence ID" value="NZ_UNSC01000004.1"/>
</dbReference>
<dbReference type="Gene3D" id="3.40.50.2300">
    <property type="match status" value="1"/>
</dbReference>
<dbReference type="PRINTS" id="PR00719">
    <property type="entry name" value="LMWPTPASE"/>
</dbReference>
<dbReference type="SUPFAM" id="SSF52788">
    <property type="entry name" value="Phosphotyrosine protein phosphatases I"/>
    <property type="match status" value="1"/>
</dbReference>
<dbReference type="PANTHER" id="PTHR11717:SF7">
    <property type="entry name" value="LOW MOLECULAR WEIGHT PHOSPHOTYROSINE PROTEIN PHOSPHATASE"/>
    <property type="match status" value="1"/>
</dbReference>
<evidence type="ECO:0000259" key="6">
    <source>
        <dbReference type="SMART" id="SM00226"/>
    </source>
</evidence>
<dbReference type="InterPro" id="IPR017867">
    <property type="entry name" value="Tyr_phospatase_low_mol_wt"/>
</dbReference>
<dbReference type="CDD" id="cd16343">
    <property type="entry name" value="LMWPTP"/>
    <property type="match status" value="1"/>
</dbReference>
<reference evidence="7 8" key="1">
    <citation type="submission" date="2018-09" db="EMBL/GenBank/DDBJ databases">
        <authorList>
            <consortium name="Pathogen Informatics"/>
        </authorList>
    </citation>
    <scope>NUCLEOTIDE SEQUENCE [LARGE SCALE GENOMIC DNA]</scope>
    <source>
        <strain evidence="7 8">OH-22767</strain>
    </source>
</reference>
<keyword evidence="3 7" id="KW-0378">Hydrolase</keyword>
<evidence type="ECO:0000256" key="3">
    <source>
        <dbReference type="ARBA" id="ARBA00022801"/>
    </source>
</evidence>
<feature type="active site" description="Proton donor" evidence="5">
    <location>
        <position position="121"/>
    </location>
</feature>
<sequence>MRILMLCLGNICRSPLAEGILRNKIGNRNIEVDSAGTNGLHVGELPDPRSIEIAELNNIDITDQRSRKFITEDFDTFDAIYVMDSGNYNTVMDLARNHKDQYKVELIMNLVSPGMNQNVPDPYYGGKDGFHHVFEMLDRATDKIIEDYDRRNG</sequence>
<dbReference type="PANTHER" id="PTHR11717">
    <property type="entry name" value="LOW MOLECULAR WEIGHT PROTEIN TYROSINE PHOSPHATASE"/>
    <property type="match status" value="1"/>
</dbReference>
<feature type="active site" description="Nucleophile" evidence="5">
    <location>
        <position position="13"/>
    </location>
</feature>
<dbReference type="GO" id="GO:0004725">
    <property type="term" value="F:protein tyrosine phosphatase activity"/>
    <property type="evidence" value="ECO:0007669"/>
    <property type="project" value="UniProtKB-EC"/>
</dbReference>
<dbReference type="InterPro" id="IPR036196">
    <property type="entry name" value="Ptyr_pPase_sf"/>
</dbReference>
<dbReference type="InterPro" id="IPR050438">
    <property type="entry name" value="LMW_PTPase"/>
</dbReference>
<evidence type="ECO:0000256" key="5">
    <source>
        <dbReference type="PIRSR" id="PIRSR617867-1"/>
    </source>
</evidence>
<dbReference type="InterPro" id="IPR023485">
    <property type="entry name" value="Ptyr_pPase"/>
</dbReference>
<evidence type="ECO:0000313" key="8">
    <source>
        <dbReference type="Proteomes" id="UP000262142"/>
    </source>
</evidence>
<dbReference type="EC" id="3.1.3.48" evidence="2"/>
<dbReference type="OrthoDB" id="9784339at2"/>
<name>A0A383U0G7_9FLAO</name>
<comment type="similarity">
    <text evidence="1">Belongs to the low molecular weight phosphotyrosine protein phosphatase family.</text>
</comment>
<feature type="domain" description="Phosphotyrosine protein phosphatase I" evidence="6">
    <location>
        <begin position="1"/>
        <end position="147"/>
    </location>
</feature>
<accession>A0A383U0G7</accession>